<sequence>MRLSKICVFLPLLLLFAWISCDAMSKFPPLLWGALPPPSGQIRILGSALLSSFGESGSGSHATTATHAVATFPTPVPAPIPGSTKPTRKRKSNEVDPANVIHTARPRKAPSAMMRSRKLVFYQCARKMLEIMYWELPSMCRMPQLIMCAQAPHLPVCRACDVPCAPHLNNPVHITIHRDFTFAIRTARDPACPA</sequence>
<proteinExistence type="predicted"/>
<keyword evidence="2" id="KW-0732">Signal</keyword>
<evidence type="ECO:0008006" key="5">
    <source>
        <dbReference type="Google" id="ProtNLM"/>
    </source>
</evidence>
<feature type="chain" id="PRO_5042102495" description="Secreted protein" evidence="2">
    <location>
        <begin position="24"/>
        <end position="194"/>
    </location>
</feature>
<evidence type="ECO:0000256" key="2">
    <source>
        <dbReference type="SAM" id="SignalP"/>
    </source>
</evidence>
<evidence type="ECO:0000313" key="3">
    <source>
        <dbReference type="EMBL" id="KAJ7318469.1"/>
    </source>
</evidence>
<evidence type="ECO:0000313" key="4">
    <source>
        <dbReference type="Proteomes" id="UP001218218"/>
    </source>
</evidence>
<organism evidence="3 4">
    <name type="scientific">Mycena albidolilacea</name>
    <dbReference type="NCBI Taxonomy" id="1033008"/>
    <lineage>
        <taxon>Eukaryota</taxon>
        <taxon>Fungi</taxon>
        <taxon>Dikarya</taxon>
        <taxon>Basidiomycota</taxon>
        <taxon>Agaricomycotina</taxon>
        <taxon>Agaricomycetes</taxon>
        <taxon>Agaricomycetidae</taxon>
        <taxon>Agaricales</taxon>
        <taxon>Marasmiineae</taxon>
        <taxon>Mycenaceae</taxon>
        <taxon>Mycena</taxon>
    </lineage>
</organism>
<dbReference type="AlphaFoldDB" id="A0AAD6ZDR3"/>
<feature type="signal peptide" evidence="2">
    <location>
        <begin position="1"/>
        <end position="23"/>
    </location>
</feature>
<evidence type="ECO:0000256" key="1">
    <source>
        <dbReference type="SAM" id="MobiDB-lite"/>
    </source>
</evidence>
<comment type="caution">
    <text evidence="3">The sequence shown here is derived from an EMBL/GenBank/DDBJ whole genome shotgun (WGS) entry which is preliminary data.</text>
</comment>
<dbReference type="Proteomes" id="UP001218218">
    <property type="component" value="Unassembled WGS sequence"/>
</dbReference>
<dbReference type="EMBL" id="JARIHO010000057">
    <property type="protein sequence ID" value="KAJ7318469.1"/>
    <property type="molecule type" value="Genomic_DNA"/>
</dbReference>
<feature type="region of interest" description="Disordered" evidence="1">
    <location>
        <begin position="76"/>
        <end position="95"/>
    </location>
</feature>
<accession>A0AAD6ZDR3</accession>
<dbReference type="PROSITE" id="PS51257">
    <property type="entry name" value="PROKAR_LIPOPROTEIN"/>
    <property type="match status" value="1"/>
</dbReference>
<name>A0AAD6ZDR3_9AGAR</name>
<keyword evidence="4" id="KW-1185">Reference proteome</keyword>
<protein>
    <recommendedName>
        <fullName evidence="5">Secreted protein</fullName>
    </recommendedName>
</protein>
<reference evidence="3" key="1">
    <citation type="submission" date="2023-03" db="EMBL/GenBank/DDBJ databases">
        <title>Massive genome expansion in bonnet fungi (Mycena s.s.) driven by repeated elements and novel gene families across ecological guilds.</title>
        <authorList>
            <consortium name="Lawrence Berkeley National Laboratory"/>
            <person name="Harder C.B."/>
            <person name="Miyauchi S."/>
            <person name="Viragh M."/>
            <person name="Kuo A."/>
            <person name="Thoen E."/>
            <person name="Andreopoulos B."/>
            <person name="Lu D."/>
            <person name="Skrede I."/>
            <person name="Drula E."/>
            <person name="Henrissat B."/>
            <person name="Morin E."/>
            <person name="Kohler A."/>
            <person name="Barry K."/>
            <person name="LaButti K."/>
            <person name="Morin E."/>
            <person name="Salamov A."/>
            <person name="Lipzen A."/>
            <person name="Mereny Z."/>
            <person name="Hegedus B."/>
            <person name="Baldrian P."/>
            <person name="Stursova M."/>
            <person name="Weitz H."/>
            <person name="Taylor A."/>
            <person name="Grigoriev I.V."/>
            <person name="Nagy L.G."/>
            <person name="Martin F."/>
            <person name="Kauserud H."/>
        </authorList>
    </citation>
    <scope>NUCLEOTIDE SEQUENCE</scope>
    <source>
        <strain evidence="3">CBHHK002</strain>
    </source>
</reference>
<gene>
    <name evidence="3" type="ORF">DFH08DRAFT_819749</name>
</gene>